<evidence type="ECO:0000313" key="2">
    <source>
        <dbReference type="Proteomes" id="UP000623467"/>
    </source>
</evidence>
<protein>
    <submittedName>
        <fullName evidence="1">Uncharacterized protein</fullName>
    </submittedName>
</protein>
<gene>
    <name evidence="1" type="ORF">MSAN_00821100</name>
</gene>
<proteinExistence type="predicted"/>
<dbReference type="Proteomes" id="UP000623467">
    <property type="component" value="Unassembled WGS sequence"/>
</dbReference>
<name>A0A8H6YZG6_9AGAR</name>
<dbReference type="EMBL" id="JACAZH010000005">
    <property type="protein sequence ID" value="KAF7367579.1"/>
    <property type="molecule type" value="Genomic_DNA"/>
</dbReference>
<keyword evidence="2" id="KW-1185">Reference proteome</keyword>
<reference evidence="1" key="1">
    <citation type="submission" date="2020-05" db="EMBL/GenBank/DDBJ databases">
        <title>Mycena genomes resolve the evolution of fungal bioluminescence.</title>
        <authorList>
            <person name="Tsai I.J."/>
        </authorList>
    </citation>
    <scope>NUCLEOTIDE SEQUENCE</scope>
    <source>
        <strain evidence="1">160909Yilan</strain>
    </source>
</reference>
<dbReference type="AlphaFoldDB" id="A0A8H6YZG6"/>
<evidence type="ECO:0000313" key="1">
    <source>
        <dbReference type="EMBL" id="KAF7367579.1"/>
    </source>
</evidence>
<organism evidence="1 2">
    <name type="scientific">Mycena sanguinolenta</name>
    <dbReference type="NCBI Taxonomy" id="230812"/>
    <lineage>
        <taxon>Eukaryota</taxon>
        <taxon>Fungi</taxon>
        <taxon>Dikarya</taxon>
        <taxon>Basidiomycota</taxon>
        <taxon>Agaricomycotina</taxon>
        <taxon>Agaricomycetes</taxon>
        <taxon>Agaricomycetidae</taxon>
        <taxon>Agaricales</taxon>
        <taxon>Marasmiineae</taxon>
        <taxon>Mycenaceae</taxon>
        <taxon>Mycena</taxon>
    </lineage>
</organism>
<dbReference type="OrthoDB" id="3139566at2759"/>
<accession>A0A8H6YZG6</accession>
<comment type="caution">
    <text evidence="1">The sequence shown here is derived from an EMBL/GenBank/DDBJ whole genome shotgun (WGS) entry which is preliminary data.</text>
</comment>
<sequence length="193" mass="21721">MPLLRRLELSLLERGSDPIPIPNATFCDAPLLRTVLLNGHAAQSIKLPWAQLTSLALREVKFLHCVPILQCTVNLLDCSLSFTVHSEDDKNLPRIALLFLRSLILEVSYNRNRVTGYLEAFDVPALRRLQVHERLLHDAPISSLTSFISKTGCQLQELRVTNATYIPGAYILAFPSTNVSVKLDDIDWDSDWS</sequence>